<dbReference type="RefSeq" id="WP_317101509.1">
    <property type="nucleotide sequence ID" value="NZ_JAWJAC010000004.1"/>
</dbReference>
<reference evidence="2 3" key="1">
    <citation type="submission" date="2023-10" db="EMBL/GenBank/DDBJ databases">
        <title>Phytobacter spp. The emergence of a new genus of hospital-origin enterobacteria encoding carbapenemases in Argentina.</title>
        <authorList>
            <person name="Vay C."/>
            <person name="Almuzara M."/>
            <person name="Traglia G.M."/>
            <person name="Campos J."/>
        </authorList>
    </citation>
    <scope>NUCLEOTIDE SEQUENCE [LARGE SCALE GENOMIC DNA]</scope>
    <source>
        <strain evidence="2 3">CVMA36</strain>
    </source>
</reference>
<protein>
    <recommendedName>
        <fullName evidence="1">Glycosyltransferase 2-like prokaryotic type domain-containing protein</fullName>
    </recommendedName>
</protein>
<dbReference type="Gene3D" id="3.90.550.10">
    <property type="entry name" value="Spore Coat Polysaccharide Biosynthesis Protein SpsA, Chain A"/>
    <property type="match status" value="1"/>
</dbReference>
<dbReference type="AlphaFoldDB" id="A0AB35RLM0"/>
<dbReference type="EMBL" id="JAWJAC010000004">
    <property type="protein sequence ID" value="MDV2862364.1"/>
    <property type="molecule type" value="Genomic_DNA"/>
</dbReference>
<accession>A0AB35RLM0</accession>
<keyword evidence="3" id="KW-1185">Reference proteome</keyword>
<dbReference type="GO" id="GO:0000271">
    <property type="term" value="P:polysaccharide biosynthetic process"/>
    <property type="evidence" value="ECO:0007669"/>
    <property type="project" value="InterPro"/>
</dbReference>
<dbReference type="Pfam" id="PF05159">
    <property type="entry name" value="Capsule_synth"/>
    <property type="match status" value="1"/>
</dbReference>
<comment type="caution">
    <text evidence="2">The sequence shown here is derived from an EMBL/GenBank/DDBJ whole genome shotgun (WGS) entry which is preliminary data.</text>
</comment>
<organism evidence="2 3">
    <name type="scientific">Phytobacter ursingii</name>
    <dbReference type="NCBI Taxonomy" id="1972431"/>
    <lineage>
        <taxon>Bacteria</taxon>
        <taxon>Pseudomonadati</taxon>
        <taxon>Pseudomonadota</taxon>
        <taxon>Gammaproteobacteria</taxon>
        <taxon>Enterobacterales</taxon>
        <taxon>Enterobacteriaceae</taxon>
        <taxon>Phytobacter</taxon>
    </lineage>
</organism>
<evidence type="ECO:0000259" key="1">
    <source>
        <dbReference type="Pfam" id="PF10111"/>
    </source>
</evidence>
<gene>
    <name evidence="2" type="ORF">R0H02_07815</name>
</gene>
<dbReference type="InterPro" id="IPR029044">
    <property type="entry name" value="Nucleotide-diphossugar_trans"/>
</dbReference>
<name>A0AB35RLM0_9ENTR</name>
<dbReference type="Proteomes" id="UP001286589">
    <property type="component" value="Unassembled WGS sequence"/>
</dbReference>
<feature type="domain" description="Glycosyltransferase 2-like prokaryotic type" evidence="1">
    <location>
        <begin position="4"/>
        <end position="268"/>
    </location>
</feature>
<evidence type="ECO:0000313" key="2">
    <source>
        <dbReference type="EMBL" id="MDV2862364.1"/>
    </source>
</evidence>
<proteinExistence type="predicted"/>
<dbReference type="InterPro" id="IPR007833">
    <property type="entry name" value="Capsule_polysaccharide_synth"/>
</dbReference>
<dbReference type="InterPro" id="IPR019290">
    <property type="entry name" value="GlycosylTrfase-like_prok"/>
</dbReference>
<sequence length="754" mass="86976">MKITVIIPLRITEGLYQAQERLSRIIENIPSGKFNILIVNYGTPKKFSHILSGLKSYSHLKILDFDTGSQIFSIGHARDLGVQYAEDNVVLFNDIDFFGNKDMYERIYAEVLARDMVNSIYDFFCVPVFFLTENGTEDTLSSSHYSECSENSYIHRKIYESHKDFVEFPAYGSSAMVVNKHHYLAIGGHSREFYGHGAEDYDVLHRLSSYYSKGPKTADYYNNTKSNRIDNYHGFRAYFALYGIDVFNRGIFFQHLWHPTRSIPGYHQTQRNFSLLENLMKKFDQDKEQPFPLSNANIKDKTLFLIDTKSRTFKAIRHLTPLFGSLVFMSENLFSNIDSLLRYINKNEIDRIFFLNPYGNEHRLALYEGVKEKNIPFIVFDRGALPDSWFLDHNGFNYDSKSYSPEAWQQQLTHEQEDEVENYLFNLRNSEHTLEHNSPRKTSRFLKELYQIGDRKVLFVPFQRPTDTVTTYFAGPAGSVNGFQCWVEYIAENLPREEWVIICKNHPLEKNLPRVNGVLYAEDDTHIHDLIDLADKVLLMNSGVGLISLAFMKPVICASNAFYAHEGLAIPAFDAIHALELINNDVLVDKRKVLQFYWHMLNRVYSFGQSTYNKTKSCDGTDRKIINEILFNKINYNNQTIILGTSPQGISLDAPLFYSFGGREKIMEIFKSSNAKSNGTKVVVDTSTVKDSKSHIQNNSANSSELKINNVKEDKRKPGKFGRKVRKLIRTPGAFFNDAIKNRKSNTGDLKFRQ</sequence>
<dbReference type="GO" id="GO:0015774">
    <property type="term" value="P:polysaccharide transport"/>
    <property type="evidence" value="ECO:0007669"/>
    <property type="project" value="InterPro"/>
</dbReference>
<dbReference type="SUPFAM" id="SSF53448">
    <property type="entry name" value="Nucleotide-diphospho-sugar transferases"/>
    <property type="match status" value="1"/>
</dbReference>
<dbReference type="Pfam" id="PF10111">
    <property type="entry name" value="Glyco_tranf_2_2"/>
    <property type="match status" value="1"/>
</dbReference>
<evidence type="ECO:0000313" key="3">
    <source>
        <dbReference type="Proteomes" id="UP001286589"/>
    </source>
</evidence>